<protein>
    <submittedName>
        <fullName evidence="2">Uncharacterized protein</fullName>
    </submittedName>
</protein>
<feature type="region of interest" description="Disordered" evidence="1">
    <location>
        <begin position="201"/>
        <end position="265"/>
    </location>
</feature>
<feature type="region of interest" description="Disordered" evidence="1">
    <location>
        <begin position="600"/>
        <end position="648"/>
    </location>
</feature>
<gene>
    <name evidence="2" type="ORF">O181_004918</name>
</gene>
<dbReference type="Proteomes" id="UP000765509">
    <property type="component" value="Unassembled WGS sequence"/>
</dbReference>
<feature type="compositionally biased region" description="Polar residues" evidence="1">
    <location>
        <begin position="236"/>
        <end position="248"/>
    </location>
</feature>
<feature type="compositionally biased region" description="Low complexity" evidence="1">
    <location>
        <begin position="371"/>
        <end position="382"/>
    </location>
</feature>
<feature type="compositionally biased region" description="Polar residues" evidence="1">
    <location>
        <begin position="1131"/>
        <end position="1143"/>
    </location>
</feature>
<dbReference type="EMBL" id="AVOT02000977">
    <property type="protein sequence ID" value="MBW0465203.1"/>
    <property type="molecule type" value="Genomic_DNA"/>
</dbReference>
<name>A0A9Q3GF16_9BASI</name>
<feature type="compositionally biased region" description="Polar residues" evidence="1">
    <location>
        <begin position="611"/>
        <end position="622"/>
    </location>
</feature>
<organism evidence="2 3">
    <name type="scientific">Austropuccinia psidii MF-1</name>
    <dbReference type="NCBI Taxonomy" id="1389203"/>
    <lineage>
        <taxon>Eukaryota</taxon>
        <taxon>Fungi</taxon>
        <taxon>Dikarya</taxon>
        <taxon>Basidiomycota</taxon>
        <taxon>Pucciniomycotina</taxon>
        <taxon>Pucciniomycetes</taxon>
        <taxon>Pucciniales</taxon>
        <taxon>Sphaerophragmiaceae</taxon>
        <taxon>Austropuccinia</taxon>
    </lineage>
</organism>
<evidence type="ECO:0000313" key="3">
    <source>
        <dbReference type="Proteomes" id="UP000765509"/>
    </source>
</evidence>
<feature type="compositionally biased region" description="Polar residues" evidence="1">
    <location>
        <begin position="256"/>
        <end position="265"/>
    </location>
</feature>
<proteinExistence type="predicted"/>
<comment type="caution">
    <text evidence="2">The sequence shown here is derived from an EMBL/GenBank/DDBJ whole genome shotgun (WGS) entry which is preliminary data.</text>
</comment>
<feature type="compositionally biased region" description="Polar residues" evidence="1">
    <location>
        <begin position="1151"/>
        <end position="1183"/>
    </location>
</feature>
<feature type="region of interest" description="Disordered" evidence="1">
    <location>
        <begin position="1080"/>
        <end position="1105"/>
    </location>
</feature>
<feature type="region of interest" description="Disordered" evidence="1">
    <location>
        <begin position="353"/>
        <end position="402"/>
    </location>
</feature>
<feature type="compositionally biased region" description="Polar residues" evidence="1">
    <location>
        <begin position="1082"/>
        <end position="1099"/>
    </location>
</feature>
<reference evidence="2" key="1">
    <citation type="submission" date="2021-03" db="EMBL/GenBank/DDBJ databases">
        <title>Draft genome sequence of rust myrtle Austropuccinia psidii MF-1, a brazilian biotype.</title>
        <authorList>
            <person name="Quecine M.C."/>
            <person name="Pachon D.M.R."/>
            <person name="Bonatelli M.L."/>
            <person name="Correr F.H."/>
            <person name="Franceschini L.M."/>
            <person name="Leite T.F."/>
            <person name="Margarido G.R.A."/>
            <person name="Almeida C.A."/>
            <person name="Ferrarezi J.A."/>
            <person name="Labate C.A."/>
        </authorList>
    </citation>
    <scope>NUCLEOTIDE SEQUENCE</scope>
    <source>
        <strain evidence="2">MF-1</strain>
    </source>
</reference>
<feature type="region of interest" description="Disordered" evidence="1">
    <location>
        <begin position="887"/>
        <end position="971"/>
    </location>
</feature>
<feature type="region of interest" description="Disordered" evidence="1">
    <location>
        <begin position="1131"/>
        <end position="1205"/>
    </location>
</feature>
<keyword evidence="3" id="KW-1185">Reference proteome</keyword>
<dbReference type="OrthoDB" id="2507498at2759"/>
<feature type="compositionally biased region" description="Acidic residues" evidence="1">
    <location>
        <begin position="888"/>
        <end position="897"/>
    </location>
</feature>
<feature type="compositionally biased region" description="Basic and acidic residues" evidence="1">
    <location>
        <begin position="903"/>
        <end position="917"/>
    </location>
</feature>
<evidence type="ECO:0000313" key="2">
    <source>
        <dbReference type="EMBL" id="MBW0465203.1"/>
    </source>
</evidence>
<feature type="compositionally biased region" description="Low complexity" evidence="1">
    <location>
        <begin position="623"/>
        <end position="643"/>
    </location>
</feature>
<evidence type="ECO:0000256" key="1">
    <source>
        <dbReference type="SAM" id="MobiDB-lite"/>
    </source>
</evidence>
<accession>A0A9Q3GF16</accession>
<sequence>MKRRSSRKCTAQAKQTIDSTLLSSNYLKHVLKIAGIKHRPNARRITLLKLYTDILKQEKNSSSRSCIDNNSTISPSASSLPLTISETSHRFRSSRPSASQDNEAIDFAQEIPLATTIHPTTQATVESVDNPSQCTVLPPLPITFSAPRTPILTKRKGLQASTSHLNENYLKNALKNAGIKHRPNARRITLLKLYNNLLKQEKNTTSTHKRPRIDKNSTISSPESSLPLPIPDTSPEFLTSAPSASQDNEALDSAQEIPSPTDKNITSILPTTQATFESVDNPLQYTVLPPLPITFSAPRTPILTKRKGLQASTSHLNENYLKNALKNAGIKHRPNARRITLLKLYKNLLKQEKNTSLTHKRSRIDKNSTISPPASSLPLPVSETSHGSPPSPPSTSQENTVAEVTNTTEGIHSLQEMSTPAPENNIHPITLPTQATIENEIDTPLSVEIQARETNSHTMSEQPIQPTSESDHYFPASGIISCCNSVPDPCTVAHLIAGNSPKTSRSTAKPSTYSIYKSLIPVKRKWVQPGPSQLSCDELKQILVQHNIEFNSHDSFKALSRLYQSSIESITFELPRKRPKLSHLPVKSFQNHSKTRAFRNKHRTGNDGSLMMSQTSDIRPNQSNSSHFHPPLHSPLPLNQPSLTQPNEKVPQNIFTSPFNLCETTTNVLPLSIQPSAHSLRLTSPPLCSLQQGPNQATSFSSHKELYDYGKASSVQNVLPNVSIKNVQPFSTMQSSNPSNLPQSMFSDNSLEFFNLHKQDSVSNFSPTYSHCQISKENSSLPPHQPCRDTFLTSPHHLLADFFLTASPSSTQNMKPESLEYKNSISTSNVSIDFESSHSLRSLSTHGEEADCNPLLSTLHFSPNNSILQPPKHDESQQAPYIFNDGFQENEDYDENGLSDNHPSSEDDHSCHTKENSDDTDQSDYQPSSEPDHNTSENQSFQSEHQSEVPLSDLPLEEQESKRSSSSPQSVIALPAQQSLAASSSPLLSITPRPNLSKKAPAALLPSSRLTVAQMKACLDEHHIRYKSRDRKARISELYDAMRERQIMMASQRARKSIQHITPPRNSFNHDGEQEAFPIQLQRPQNLSKAPRNPSTDEPSYSLHGGPVSSLLLPISPPLLFSEGALPNNSYYQPSSPMESITFDNPELQKSPPTQSVPFTGSSSQKLTSTHTHKASNISNFQQNDDDHSEPMSIDNNPSDVSRWRSSVPCAHDDFTLDRRQSHCERLLHKFDSYATQSTEFASQMLDKMTTVVETVEDLSISIHAASNVGFHSARTSKSKAKSSSGLKGMAQGGQLAHLIRQHIATLLGSKAKFLPHPPNSEHSSHMELDDEPANLEEDVDPCYPYRGGPGHPAATPETLAILWQMMRDAGMTSFRPDFTQPFDSPDNEYLLDFAVETFFELVRCNEYAGIDMQDFSKESIRNAIYLHVTQRLRRRYRQENIWSSGKQEMHEKNLRRTSRLTNLRHARIATLSQYPSLSNLIPVVKACCSDDDTDIEASQPIQRSYSKKQPKQCVIRRVEWRHPRIERMMVAIDELKAQASNVNPKGRSGAATRIRRRVSSPLASQIKPPSRILKACYDPGWLNSRPDHLVNALRLRYKPKIKPLISKLETMLSSTYFCS</sequence>